<accession>A0A6V8LWP5</accession>
<dbReference type="InterPro" id="IPR017900">
    <property type="entry name" value="4Fe4S_Fe_S_CS"/>
</dbReference>
<dbReference type="GO" id="GO:0016651">
    <property type="term" value="F:oxidoreductase activity, acting on NAD(P)H"/>
    <property type="evidence" value="ECO:0007669"/>
    <property type="project" value="InterPro"/>
</dbReference>
<dbReference type="EMBL" id="BLTE01000011">
    <property type="protein sequence ID" value="GFK94688.1"/>
    <property type="molecule type" value="Genomic_DNA"/>
</dbReference>
<dbReference type="GO" id="GO:0051539">
    <property type="term" value="F:4 iron, 4 sulfur cluster binding"/>
    <property type="evidence" value="ECO:0007669"/>
    <property type="project" value="UniProtKB-KW"/>
</dbReference>
<keyword evidence="8" id="KW-1185">Reference proteome</keyword>
<dbReference type="Gene3D" id="3.30.70.3270">
    <property type="match status" value="1"/>
</dbReference>
<keyword evidence="5" id="KW-0411">Iron-sulfur</keyword>
<evidence type="ECO:0000256" key="5">
    <source>
        <dbReference type="ARBA" id="ARBA00023014"/>
    </source>
</evidence>
<dbReference type="PROSITE" id="PS51379">
    <property type="entry name" value="4FE4S_FER_2"/>
    <property type="match status" value="2"/>
</dbReference>
<dbReference type="Pfam" id="PF13187">
    <property type="entry name" value="Fer4_9"/>
    <property type="match status" value="1"/>
</dbReference>
<evidence type="ECO:0000313" key="7">
    <source>
        <dbReference type="EMBL" id="GFK94688.1"/>
    </source>
</evidence>
<organism evidence="7 8">
    <name type="scientific">Fundidesulfovibrio magnetotacticus</name>
    <dbReference type="NCBI Taxonomy" id="2730080"/>
    <lineage>
        <taxon>Bacteria</taxon>
        <taxon>Pseudomonadati</taxon>
        <taxon>Thermodesulfobacteriota</taxon>
        <taxon>Desulfovibrionia</taxon>
        <taxon>Desulfovibrionales</taxon>
        <taxon>Desulfovibrionaceae</taxon>
        <taxon>Fundidesulfovibrio</taxon>
    </lineage>
</organism>
<keyword evidence="3" id="KW-0677">Repeat</keyword>
<evidence type="ECO:0000259" key="6">
    <source>
        <dbReference type="PROSITE" id="PS51379"/>
    </source>
</evidence>
<keyword evidence="2" id="KW-0479">Metal-binding</keyword>
<dbReference type="InterPro" id="IPR017896">
    <property type="entry name" value="4Fe4S_Fe-S-bd"/>
</dbReference>
<protein>
    <submittedName>
        <fullName evidence="7">NADH-quinone oxidoreductase subunit 9</fullName>
        <ecNumber evidence="7">1.6.5.11</ecNumber>
    </submittedName>
</protein>
<evidence type="ECO:0000256" key="4">
    <source>
        <dbReference type="ARBA" id="ARBA00023004"/>
    </source>
</evidence>
<dbReference type="GO" id="GO:0016020">
    <property type="term" value="C:membrane"/>
    <property type="evidence" value="ECO:0007669"/>
    <property type="project" value="InterPro"/>
</dbReference>
<dbReference type="PROSITE" id="PS00198">
    <property type="entry name" value="4FE4S_FER_1"/>
    <property type="match status" value="1"/>
</dbReference>
<name>A0A6V8LWP5_9BACT</name>
<evidence type="ECO:0000256" key="1">
    <source>
        <dbReference type="ARBA" id="ARBA00022485"/>
    </source>
</evidence>
<dbReference type="SUPFAM" id="SSF54862">
    <property type="entry name" value="4Fe-4S ferredoxins"/>
    <property type="match status" value="1"/>
</dbReference>
<evidence type="ECO:0000256" key="3">
    <source>
        <dbReference type="ARBA" id="ARBA00022737"/>
    </source>
</evidence>
<dbReference type="AlphaFoldDB" id="A0A6V8LWP5"/>
<feature type="domain" description="4Fe-4S ferredoxin-type" evidence="6">
    <location>
        <begin position="34"/>
        <end position="63"/>
    </location>
</feature>
<keyword evidence="1" id="KW-0004">4Fe-4S</keyword>
<sequence length="181" mass="20449">MLPFLKIMVKNLLAGPSTDPFPFAPAHTPKRFRGRACHDKEKCILCGICRHVCAAGAIQLRVTEDGMAVHWVLWHNSCVFCGLCAHHCPTKALTMSDDWHMTHRGEERFDQREVSFVPYGQCSQCGARIHPRPESVVQQLGSRYPERFMMCPVCKRQELARRVTPAKPSITTGESDERDSA</sequence>
<proteinExistence type="predicted"/>
<evidence type="ECO:0000313" key="8">
    <source>
        <dbReference type="Proteomes" id="UP000494245"/>
    </source>
</evidence>
<dbReference type="InterPro" id="IPR010226">
    <property type="entry name" value="NADH_quinone_OxRdtase_chainI"/>
</dbReference>
<comment type="caution">
    <text evidence="7">The sequence shown here is derived from an EMBL/GenBank/DDBJ whole genome shotgun (WGS) entry which is preliminary data.</text>
</comment>
<evidence type="ECO:0000256" key="2">
    <source>
        <dbReference type="ARBA" id="ARBA00022723"/>
    </source>
</evidence>
<feature type="domain" description="4Fe-4S ferredoxin-type" evidence="6">
    <location>
        <begin position="69"/>
        <end position="98"/>
    </location>
</feature>
<dbReference type="PANTHER" id="PTHR10849">
    <property type="entry name" value="NADH DEHYDROGENASE UBIQUINONE IRON-SULFUR PROTEIN 8, MITOCHONDRIAL"/>
    <property type="match status" value="1"/>
</dbReference>
<keyword evidence="7" id="KW-0560">Oxidoreductase</keyword>
<dbReference type="RefSeq" id="WP_173084997.1">
    <property type="nucleotide sequence ID" value="NZ_BLTE01000011.1"/>
</dbReference>
<reference evidence="7 8" key="1">
    <citation type="submission" date="2020-04" db="EMBL/GenBank/DDBJ databases">
        <authorList>
            <consortium name="Desulfovibrio sp. FSS-1 genome sequencing consortium"/>
            <person name="Shimoshige H."/>
            <person name="Kobayashi H."/>
            <person name="Maekawa T."/>
        </authorList>
    </citation>
    <scope>NUCLEOTIDE SEQUENCE [LARGE SCALE GENOMIC DNA]</scope>
    <source>
        <strain evidence="7 8">SIID29052-01</strain>
    </source>
</reference>
<keyword evidence="4" id="KW-0408">Iron</keyword>
<dbReference type="EC" id="1.6.5.11" evidence="7"/>
<dbReference type="Proteomes" id="UP000494245">
    <property type="component" value="Unassembled WGS sequence"/>
</dbReference>
<gene>
    <name evidence="7" type="primary">nqo9</name>
    <name evidence="7" type="ORF">NNJEOMEG_02535</name>
</gene>
<dbReference type="GO" id="GO:0046872">
    <property type="term" value="F:metal ion binding"/>
    <property type="evidence" value="ECO:0007669"/>
    <property type="project" value="UniProtKB-KW"/>
</dbReference>
<reference evidence="7 8" key="2">
    <citation type="submission" date="2020-05" db="EMBL/GenBank/DDBJ databases">
        <title>Draft genome sequence of Desulfovibrio sp. strainFSS-1.</title>
        <authorList>
            <person name="Shimoshige H."/>
            <person name="Kobayashi H."/>
            <person name="Maekawa T."/>
        </authorList>
    </citation>
    <scope>NUCLEOTIDE SEQUENCE [LARGE SCALE GENOMIC DNA]</scope>
    <source>
        <strain evidence="7 8">SIID29052-01</strain>
    </source>
</reference>